<dbReference type="EMBL" id="JAJHVV010000003">
    <property type="protein sequence ID" value="MCK6262943.1"/>
    <property type="molecule type" value="Genomic_DNA"/>
</dbReference>
<dbReference type="GO" id="GO:0005524">
    <property type="term" value="F:ATP binding"/>
    <property type="evidence" value="ECO:0007669"/>
    <property type="project" value="UniProtKB-KW"/>
</dbReference>
<evidence type="ECO:0000256" key="1">
    <source>
        <dbReference type="ARBA" id="ARBA00022741"/>
    </source>
</evidence>
<dbReference type="InterPro" id="IPR000629">
    <property type="entry name" value="RNA-helicase_DEAD-box_CS"/>
</dbReference>
<dbReference type="GO" id="GO:0003724">
    <property type="term" value="F:RNA helicase activity"/>
    <property type="evidence" value="ECO:0007669"/>
    <property type="project" value="InterPro"/>
</dbReference>
<name>A0A9X2BKL1_9VIBR</name>
<keyword evidence="13" id="KW-1185">Reference proteome</keyword>
<evidence type="ECO:0000256" key="7">
    <source>
        <dbReference type="RuleBase" id="RU000492"/>
    </source>
</evidence>
<evidence type="ECO:0000259" key="11">
    <source>
        <dbReference type="PROSITE" id="PS51195"/>
    </source>
</evidence>
<dbReference type="Pfam" id="PF00271">
    <property type="entry name" value="Helicase_C"/>
    <property type="match status" value="1"/>
</dbReference>
<dbReference type="InterPro" id="IPR014014">
    <property type="entry name" value="RNA_helicase_DEAD_Q_motif"/>
</dbReference>
<dbReference type="CDD" id="cd00268">
    <property type="entry name" value="DEADc"/>
    <property type="match status" value="1"/>
</dbReference>
<dbReference type="InterPro" id="IPR001650">
    <property type="entry name" value="Helicase_C-like"/>
</dbReference>
<dbReference type="Pfam" id="PF00270">
    <property type="entry name" value="DEAD"/>
    <property type="match status" value="1"/>
</dbReference>
<dbReference type="InterPro" id="IPR011545">
    <property type="entry name" value="DEAD/DEAH_box_helicase_dom"/>
</dbReference>
<feature type="region of interest" description="Disordered" evidence="8">
    <location>
        <begin position="379"/>
        <end position="421"/>
    </location>
</feature>
<dbReference type="PROSITE" id="PS51192">
    <property type="entry name" value="HELICASE_ATP_BIND_1"/>
    <property type="match status" value="1"/>
</dbReference>
<keyword evidence="3 7" id="KW-0347">Helicase</keyword>
<protein>
    <submittedName>
        <fullName evidence="12">DEAD/DEAH box helicase</fullName>
    </submittedName>
</protein>
<dbReference type="InterPro" id="IPR027417">
    <property type="entry name" value="P-loop_NTPase"/>
</dbReference>
<evidence type="ECO:0000259" key="9">
    <source>
        <dbReference type="PROSITE" id="PS51192"/>
    </source>
</evidence>
<evidence type="ECO:0000256" key="8">
    <source>
        <dbReference type="SAM" id="MobiDB-lite"/>
    </source>
</evidence>
<keyword evidence="4 7" id="KW-0067">ATP-binding</keyword>
<dbReference type="PROSITE" id="PS00039">
    <property type="entry name" value="DEAD_ATP_HELICASE"/>
    <property type="match status" value="1"/>
</dbReference>
<evidence type="ECO:0000313" key="12">
    <source>
        <dbReference type="EMBL" id="MCK6262943.1"/>
    </source>
</evidence>
<keyword evidence="2 7" id="KW-0378">Hydrolase</keyword>
<dbReference type="Gene3D" id="3.40.50.300">
    <property type="entry name" value="P-loop containing nucleotide triphosphate hydrolases"/>
    <property type="match status" value="2"/>
</dbReference>
<dbReference type="AlphaFoldDB" id="A0A9X2BKL1"/>
<comment type="caution">
    <text evidence="12">The sequence shown here is derived from an EMBL/GenBank/DDBJ whole genome shotgun (WGS) entry which is preliminary data.</text>
</comment>
<dbReference type="GO" id="GO:0005829">
    <property type="term" value="C:cytosol"/>
    <property type="evidence" value="ECO:0007669"/>
    <property type="project" value="TreeGrafter"/>
</dbReference>
<dbReference type="InterPro" id="IPR050079">
    <property type="entry name" value="DEAD_box_RNA_helicase"/>
</dbReference>
<feature type="domain" description="Helicase C-terminal" evidence="10">
    <location>
        <begin position="213"/>
        <end position="385"/>
    </location>
</feature>
<dbReference type="Proteomes" id="UP001139559">
    <property type="component" value="Unassembled WGS sequence"/>
</dbReference>
<dbReference type="SUPFAM" id="SSF52540">
    <property type="entry name" value="P-loop containing nucleoside triphosphate hydrolases"/>
    <property type="match status" value="1"/>
</dbReference>
<dbReference type="RefSeq" id="WP_248008051.1">
    <property type="nucleotide sequence ID" value="NZ_JAJHVV010000003.1"/>
</dbReference>
<reference evidence="12" key="1">
    <citation type="submission" date="2021-11" db="EMBL/GenBank/DDBJ databases">
        <title>Vibrio ZSDE26 sp. nov. and Vibrio ZSDZ34 sp. nov., isolated from coastal seawater in Qingdao.</title>
        <authorList>
            <person name="Zhang P."/>
        </authorList>
    </citation>
    <scope>NUCLEOTIDE SEQUENCE</scope>
    <source>
        <strain evidence="12">ZSDE26</strain>
    </source>
</reference>
<evidence type="ECO:0000256" key="4">
    <source>
        <dbReference type="ARBA" id="ARBA00022840"/>
    </source>
</evidence>
<dbReference type="SMART" id="SM00490">
    <property type="entry name" value="HELICc"/>
    <property type="match status" value="1"/>
</dbReference>
<feature type="short sequence motif" description="Q motif" evidence="6">
    <location>
        <begin position="1"/>
        <end position="28"/>
    </location>
</feature>
<evidence type="ECO:0000256" key="5">
    <source>
        <dbReference type="ARBA" id="ARBA00038437"/>
    </source>
</evidence>
<dbReference type="CDD" id="cd18787">
    <property type="entry name" value="SF2_C_DEAD"/>
    <property type="match status" value="1"/>
</dbReference>
<evidence type="ECO:0000256" key="2">
    <source>
        <dbReference type="ARBA" id="ARBA00022801"/>
    </source>
</evidence>
<dbReference type="GO" id="GO:0003676">
    <property type="term" value="F:nucleic acid binding"/>
    <property type="evidence" value="ECO:0007669"/>
    <property type="project" value="InterPro"/>
</dbReference>
<sequence>MSFSSLNLSSALINALPSAFKVPTDIQSQSIPVLLKGDDLLAIAQTGSGKTLAYGLPAVEKCLADGETSQTNNEDNLTTIIIVPTRELATQVCSDLDSIAQQVNVKIIKLSGGVDREQQVEQLQEKPNIIVATPGRLLDLIQTNTLAIETVERVILDEADRLLDMGFWPDIQTILSKLPSKKQTVMYSATLPPELSERINSQLNQPSYVQVGEANQVVDNIEEQLFLVNKGSKTKALIQQIQSSDWSQVLVFISAKDSADGLSKKMAKAGIKCAALHGNKDQLDREQILEQFKDKSIQVLIATDVLARGIHIEQLPVVINFDLPSDPTAYVHRVGRTARAGQQGLAISLVCHGETGYLEAIRKNTQRNLAVQTLAEFPVTDKPSSGESKRAPRDKKANRRTNNKTSIKQFSKKSRSPRQSK</sequence>
<dbReference type="SMART" id="SM00487">
    <property type="entry name" value="DEXDc"/>
    <property type="match status" value="1"/>
</dbReference>
<dbReference type="InterPro" id="IPR014001">
    <property type="entry name" value="Helicase_ATP-bd"/>
</dbReference>
<feature type="compositionally biased region" description="Basic residues" evidence="8">
    <location>
        <begin position="410"/>
        <end position="421"/>
    </location>
</feature>
<evidence type="ECO:0000259" key="10">
    <source>
        <dbReference type="PROSITE" id="PS51194"/>
    </source>
</evidence>
<dbReference type="PROSITE" id="PS51194">
    <property type="entry name" value="HELICASE_CTER"/>
    <property type="match status" value="1"/>
</dbReference>
<keyword evidence="1 7" id="KW-0547">Nucleotide-binding</keyword>
<accession>A0A9X2BKL1</accession>
<dbReference type="PANTHER" id="PTHR47959">
    <property type="entry name" value="ATP-DEPENDENT RNA HELICASE RHLE-RELATED"/>
    <property type="match status" value="1"/>
</dbReference>
<organism evidence="12 13">
    <name type="scientific">Vibrio amylolyticus</name>
    <dbReference type="NCBI Taxonomy" id="2847292"/>
    <lineage>
        <taxon>Bacteria</taxon>
        <taxon>Pseudomonadati</taxon>
        <taxon>Pseudomonadota</taxon>
        <taxon>Gammaproteobacteria</taxon>
        <taxon>Vibrionales</taxon>
        <taxon>Vibrionaceae</taxon>
        <taxon>Vibrio</taxon>
    </lineage>
</organism>
<comment type="similarity">
    <text evidence="5 7">Belongs to the DEAD box helicase family.</text>
</comment>
<dbReference type="InterPro" id="IPR044742">
    <property type="entry name" value="DEAD/DEAH_RhlB"/>
</dbReference>
<proteinExistence type="inferred from homology"/>
<gene>
    <name evidence="12" type="ORF">KP803_06580</name>
</gene>
<feature type="domain" description="DEAD-box RNA helicase Q" evidence="11">
    <location>
        <begin position="1"/>
        <end position="28"/>
    </location>
</feature>
<dbReference type="PANTHER" id="PTHR47959:SF2">
    <property type="entry name" value="ATP-DEPENDENT RNA HELICASE DEAD BOX FAMILY"/>
    <property type="match status" value="1"/>
</dbReference>
<evidence type="ECO:0000256" key="6">
    <source>
        <dbReference type="PROSITE-ProRule" id="PRU00552"/>
    </source>
</evidence>
<dbReference type="GO" id="GO:0016787">
    <property type="term" value="F:hydrolase activity"/>
    <property type="evidence" value="ECO:0007669"/>
    <property type="project" value="UniProtKB-KW"/>
</dbReference>
<evidence type="ECO:0000313" key="13">
    <source>
        <dbReference type="Proteomes" id="UP001139559"/>
    </source>
</evidence>
<dbReference type="PROSITE" id="PS51195">
    <property type="entry name" value="Q_MOTIF"/>
    <property type="match status" value="1"/>
</dbReference>
<feature type="domain" description="Helicase ATP-binding" evidence="9">
    <location>
        <begin position="31"/>
        <end position="209"/>
    </location>
</feature>
<evidence type="ECO:0000256" key="3">
    <source>
        <dbReference type="ARBA" id="ARBA00022806"/>
    </source>
</evidence>